<dbReference type="Proteomes" id="UP001370490">
    <property type="component" value="Unassembled WGS sequence"/>
</dbReference>
<dbReference type="EMBL" id="JBAMMX010000001">
    <property type="protein sequence ID" value="KAK6947950.1"/>
    <property type="molecule type" value="Genomic_DNA"/>
</dbReference>
<dbReference type="AlphaFoldDB" id="A0AAN8WAB2"/>
<feature type="compositionally biased region" description="Basic and acidic residues" evidence="1">
    <location>
        <begin position="160"/>
        <end position="169"/>
    </location>
</feature>
<proteinExistence type="predicted"/>
<organism evidence="3 4">
    <name type="scientific">Dillenia turbinata</name>
    <dbReference type="NCBI Taxonomy" id="194707"/>
    <lineage>
        <taxon>Eukaryota</taxon>
        <taxon>Viridiplantae</taxon>
        <taxon>Streptophyta</taxon>
        <taxon>Embryophyta</taxon>
        <taxon>Tracheophyta</taxon>
        <taxon>Spermatophyta</taxon>
        <taxon>Magnoliopsida</taxon>
        <taxon>eudicotyledons</taxon>
        <taxon>Gunneridae</taxon>
        <taxon>Pentapetalae</taxon>
        <taxon>Dilleniales</taxon>
        <taxon>Dilleniaceae</taxon>
        <taxon>Dillenia</taxon>
    </lineage>
</organism>
<dbReference type="InterPro" id="IPR052800">
    <property type="entry name" value="DNA_Repair_Helicase_ZGRF1"/>
</dbReference>
<evidence type="ECO:0000259" key="2">
    <source>
        <dbReference type="Pfam" id="PF10382"/>
    </source>
</evidence>
<feature type="domain" description="5'-3' DNA helicase ZGRF1-like N-terminal" evidence="2">
    <location>
        <begin position="5"/>
        <end position="77"/>
    </location>
</feature>
<sequence>MESTQKWSMTYTKHIKQKRKVYQDGFLYFYRSTNKVKIYDEREELLEIRILKNDEIIRSGETIQFNTYLVDIGDPEGDHKPVPYSRNLVSDNKKADVKNSSLQRQEFVENSISEGRKNDRWRSKAPTFTSIPSPSQKLIREFKKSKVQSYGLQHSSPDSTKSKSREFKKSKVQSYGLQQNSPDSTKSESREWQVLYTTQVTQKTKKYHDGFLKLAICGSRGRQVMLYDTSWKLLNSRFLRKDELITSGESLAFEGHLVDIGDPAGVHEPPMGLSGHKGEAKSGTVDQAWSMASSKWDALYIAQMLQTESRLLNVLHAGSPKHACFQNILDSNSCSFDVDNIKLSRRVAIKKPLRDANEILSILKKPMASGIDVLITETRGEDSHASESSDLVHMNLQDQSQGQSVQEVECMKQSAAEDFQNGCGTSNNEFGEENACRNQFCESQAVLSELFTQAVKGASTDNKEASFSAVLEESKAGPMSYAASTNGGAASFTELPQDSDALCLGVLKDRQPPRQATAWDGSIGTIATSSCAYAKDQIFKDVRSGDTLELSVDNVDTEDRCKEAASFATPLTRNRPSNEAKDVQDYRTMAKTDDCPTFDLGF</sequence>
<dbReference type="GO" id="GO:0035861">
    <property type="term" value="C:site of double-strand break"/>
    <property type="evidence" value="ECO:0007669"/>
    <property type="project" value="TreeGrafter"/>
</dbReference>
<feature type="compositionally biased region" description="Polar residues" evidence="1">
    <location>
        <begin position="98"/>
        <end position="113"/>
    </location>
</feature>
<dbReference type="Pfam" id="PF10382">
    <property type="entry name" value="ZGRF1-like_N"/>
    <property type="match status" value="2"/>
</dbReference>
<feature type="compositionally biased region" description="Polar residues" evidence="1">
    <location>
        <begin position="172"/>
        <end position="184"/>
    </location>
</feature>
<evidence type="ECO:0000313" key="3">
    <source>
        <dbReference type="EMBL" id="KAK6947950.1"/>
    </source>
</evidence>
<keyword evidence="4" id="KW-1185">Reference proteome</keyword>
<comment type="caution">
    <text evidence="3">The sequence shown here is derived from an EMBL/GenBank/DDBJ whole genome shotgun (WGS) entry which is preliminary data.</text>
</comment>
<dbReference type="PANTHER" id="PTHR28535:SF1">
    <property type="entry name" value="PROTEIN ZGRF1"/>
    <property type="match status" value="1"/>
</dbReference>
<evidence type="ECO:0000313" key="4">
    <source>
        <dbReference type="Proteomes" id="UP001370490"/>
    </source>
</evidence>
<feature type="region of interest" description="Disordered" evidence="1">
    <location>
        <begin position="91"/>
        <end position="133"/>
    </location>
</feature>
<evidence type="ECO:0000256" key="1">
    <source>
        <dbReference type="SAM" id="MobiDB-lite"/>
    </source>
</evidence>
<reference evidence="3 4" key="1">
    <citation type="submission" date="2023-12" db="EMBL/GenBank/DDBJ databases">
        <title>A high-quality genome assembly for Dillenia turbinata (Dilleniales).</title>
        <authorList>
            <person name="Chanderbali A."/>
        </authorList>
    </citation>
    <scope>NUCLEOTIDE SEQUENCE [LARGE SCALE GENOMIC DNA]</scope>
    <source>
        <strain evidence="3">LSX21</strain>
        <tissue evidence="3">Leaf</tissue>
    </source>
</reference>
<dbReference type="GO" id="GO:0006302">
    <property type="term" value="P:double-strand break repair"/>
    <property type="evidence" value="ECO:0007669"/>
    <property type="project" value="TreeGrafter"/>
</dbReference>
<feature type="domain" description="5'-3' DNA helicase ZGRF1-like N-terminal" evidence="2">
    <location>
        <begin position="191"/>
        <end position="265"/>
    </location>
</feature>
<dbReference type="GO" id="GO:0005634">
    <property type="term" value="C:nucleus"/>
    <property type="evidence" value="ECO:0007669"/>
    <property type="project" value="TreeGrafter"/>
</dbReference>
<dbReference type="InterPro" id="IPR018838">
    <property type="entry name" value="ZGRF1-like_N"/>
</dbReference>
<name>A0AAN8WAB2_9MAGN</name>
<gene>
    <name evidence="3" type="ORF">RJ641_001423</name>
</gene>
<accession>A0AAN8WAB2</accession>
<dbReference type="PANTHER" id="PTHR28535">
    <property type="entry name" value="ZINC FINGER GRF-TYPE CONTAINING 1"/>
    <property type="match status" value="1"/>
</dbReference>
<protein>
    <recommendedName>
        <fullName evidence="2">5'-3' DNA helicase ZGRF1-like N-terminal domain-containing protein</fullName>
    </recommendedName>
</protein>
<feature type="compositionally biased region" description="Polar residues" evidence="1">
    <location>
        <begin position="147"/>
        <end position="159"/>
    </location>
</feature>
<feature type="region of interest" description="Disordered" evidence="1">
    <location>
        <begin position="147"/>
        <end position="190"/>
    </location>
</feature>